<keyword evidence="6 11" id="KW-0547">Nucleotide-binding</keyword>
<comment type="caution">
    <text evidence="11">Lacks conserved residue(s) required for the propagation of feature annotation.</text>
</comment>
<dbReference type="AlphaFoldDB" id="A0A5J6X0R2"/>
<keyword evidence="4 11" id="KW-0963">Cytoplasm</keyword>
<gene>
    <name evidence="11 15" type="primary">argS</name>
    <name evidence="15" type="ORF">FE240_16660</name>
</gene>
<dbReference type="CDD" id="cd07956">
    <property type="entry name" value="Anticodon_Ia_Arg"/>
    <property type="match status" value="1"/>
</dbReference>
<dbReference type="Pfam" id="PF00750">
    <property type="entry name" value="tRNA-synt_1d"/>
    <property type="match status" value="1"/>
</dbReference>
<dbReference type="PANTHER" id="PTHR11956:SF5">
    <property type="entry name" value="ARGININE--TRNA LIGASE, CYTOPLASMIC"/>
    <property type="match status" value="1"/>
</dbReference>
<dbReference type="GO" id="GO:0005524">
    <property type="term" value="F:ATP binding"/>
    <property type="evidence" value="ECO:0007669"/>
    <property type="project" value="UniProtKB-UniRule"/>
</dbReference>
<reference evidence="15 16" key="1">
    <citation type="submission" date="2019-05" db="EMBL/GenBank/DDBJ databases">
        <title>OXA-830, a novel chromosomally encoded expanded-spectrum class D beta-lactamase in Aeromonas simiae.</title>
        <authorList>
            <person name="Zhou W."/>
            <person name="Chen Q."/>
        </authorList>
    </citation>
    <scope>NUCLEOTIDE SEQUENCE [LARGE SCALE GENOMIC DNA]</scope>
    <source>
        <strain evidence="15 16">A6</strain>
    </source>
</reference>
<dbReference type="HAMAP" id="MF_00123">
    <property type="entry name" value="Arg_tRNA_synth"/>
    <property type="match status" value="1"/>
</dbReference>
<dbReference type="InterPro" id="IPR005148">
    <property type="entry name" value="Arg-tRNA-synth_N"/>
</dbReference>
<dbReference type="SMART" id="SM00836">
    <property type="entry name" value="DALR_1"/>
    <property type="match status" value="1"/>
</dbReference>
<dbReference type="NCBIfam" id="TIGR00456">
    <property type="entry name" value="argS"/>
    <property type="match status" value="1"/>
</dbReference>
<sequence>MKEHIHHLLEQTVANLKSAGLLPADLEARIQVDRCKEKAHGDLATNLAMLLAKPAGKNPRELAAAIIEHLPASSQVAKVEIAGPGFINFFFDKAWLAAQVDAINASATASVKMPAPQTVVVDYSAPNVAKEMAVHHIRSTVLGDVATRALEFLGHKVIRANHIGDWGTQFGMLIAYLEKMENESASDMELQDLEAFYTQAKRCYDEDAEFAERARGYVVKLQGGDEYCRTMWKKLVDMTMEQNQRNYDRLNVSLTNKDIMGESMYNDMLPAIADDLKARGLAVEDDGALVVYLDEFKNKDGEPMGVIIQKRDGGFLYTTTDIACAKYRYETLKAERVMYFIDSRQHQHLMQAWTIVRNAGYVPESVPLEHHAFGMMLGKDGRPYKTRSGGTVKLKDLLNEAEERAGALLDSRNSDIQGEERAKVINAIAMGAVKYADLSKNRTTDYVFDWDLMLSFEGNTAPYLQYAYTRIQSIFRKAEVDAATLSGHIVLTEEAEEVLAQKLLQFSDAVNGVADKGMPHLLCTYLYELSGNFMTFYEACPINKDGVDEASRQSRLLLCAATAKVLKLGLDVLGIHTLERM</sequence>
<keyword evidence="8 11" id="KW-0648">Protein biosynthesis</keyword>
<dbReference type="InterPro" id="IPR001278">
    <property type="entry name" value="Arg-tRNA-ligase"/>
</dbReference>
<evidence type="ECO:0000256" key="7">
    <source>
        <dbReference type="ARBA" id="ARBA00022840"/>
    </source>
</evidence>
<dbReference type="SMART" id="SM01016">
    <property type="entry name" value="Arg_tRNA_synt_N"/>
    <property type="match status" value="1"/>
</dbReference>
<evidence type="ECO:0000256" key="10">
    <source>
        <dbReference type="ARBA" id="ARBA00049339"/>
    </source>
</evidence>
<comment type="subcellular location">
    <subcellularLocation>
        <location evidence="1 11">Cytoplasm</location>
    </subcellularLocation>
</comment>
<keyword evidence="5 11" id="KW-0436">Ligase</keyword>
<dbReference type="Gene3D" id="1.10.730.10">
    <property type="entry name" value="Isoleucyl-tRNA Synthetase, Domain 1"/>
    <property type="match status" value="1"/>
</dbReference>
<dbReference type="Pfam" id="PF05746">
    <property type="entry name" value="DALR_1"/>
    <property type="match status" value="1"/>
</dbReference>
<evidence type="ECO:0000256" key="12">
    <source>
        <dbReference type="RuleBase" id="RU363038"/>
    </source>
</evidence>
<evidence type="ECO:0000256" key="3">
    <source>
        <dbReference type="ARBA" id="ARBA00011245"/>
    </source>
</evidence>
<keyword evidence="9 11" id="KW-0030">Aminoacyl-tRNA synthetase</keyword>
<dbReference type="EMBL" id="CP040449">
    <property type="protein sequence ID" value="QFI56164.1"/>
    <property type="molecule type" value="Genomic_DNA"/>
</dbReference>
<dbReference type="KEGG" id="asim:FE240_16660"/>
<evidence type="ECO:0000256" key="1">
    <source>
        <dbReference type="ARBA" id="ARBA00004496"/>
    </source>
</evidence>
<evidence type="ECO:0000256" key="4">
    <source>
        <dbReference type="ARBA" id="ARBA00022490"/>
    </source>
</evidence>
<dbReference type="GO" id="GO:0006420">
    <property type="term" value="P:arginyl-tRNA aminoacylation"/>
    <property type="evidence" value="ECO:0007669"/>
    <property type="project" value="UniProtKB-UniRule"/>
</dbReference>
<comment type="similarity">
    <text evidence="2 11 12">Belongs to the class-I aminoacyl-tRNA synthetase family.</text>
</comment>
<dbReference type="GO" id="GO:0004814">
    <property type="term" value="F:arginine-tRNA ligase activity"/>
    <property type="evidence" value="ECO:0007669"/>
    <property type="project" value="UniProtKB-UniRule"/>
</dbReference>
<dbReference type="Gene3D" id="3.40.50.620">
    <property type="entry name" value="HUPs"/>
    <property type="match status" value="1"/>
</dbReference>
<evidence type="ECO:0000256" key="2">
    <source>
        <dbReference type="ARBA" id="ARBA00005594"/>
    </source>
</evidence>
<evidence type="ECO:0000256" key="5">
    <source>
        <dbReference type="ARBA" id="ARBA00022598"/>
    </source>
</evidence>
<evidence type="ECO:0000259" key="14">
    <source>
        <dbReference type="SMART" id="SM01016"/>
    </source>
</evidence>
<evidence type="ECO:0000313" key="15">
    <source>
        <dbReference type="EMBL" id="QFI56164.1"/>
    </source>
</evidence>
<dbReference type="InterPro" id="IPR009080">
    <property type="entry name" value="tRNAsynth_Ia_anticodon-bd"/>
</dbReference>
<keyword evidence="7 11" id="KW-0067">ATP-binding</keyword>
<dbReference type="Gene3D" id="3.30.1360.70">
    <property type="entry name" value="Arginyl tRNA synthetase N-terminal domain"/>
    <property type="match status" value="1"/>
</dbReference>
<dbReference type="SUPFAM" id="SSF52374">
    <property type="entry name" value="Nucleotidylyl transferase"/>
    <property type="match status" value="1"/>
</dbReference>
<proteinExistence type="inferred from homology"/>
<dbReference type="InterPro" id="IPR035684">
    <property type="entry name" value="ArgRS_core"/>
</dbReference>
<evidence type="ECO:0000256" key="9">
    <source>
        <dbReference type="ARBA" id="ARBA00023146"/>
    </source>
</evidence>
<evidence type="ECO:0000313" key="16">
    <source>
        <dbReference type="Proteomes" id="UP000594034"/>
    </source>
</evidence>
<dbReference type="PRINTS" id="PR01038">
    <property type="entry name" value="TRNASYNTHARG"/>
</dbReference>
<dbReference type="InterPro" id="IPR008909">
    <property type="entry name" value="DALR_anticod-bd"/>
</dbReference>
<dbReference type="CDD" id="cd00671">
    <property type="entry name" value="ArgRS_core"/>
    <property type="match status" value="1"/>
</dbReference>
<evidence type="ECO:0000256" key="8">
    <source>
        <dbReference type="ARBA" id="ARBA00022917"/>
    </source>
</evidence>
<keyword evidence="16" id="KW-1185">Reference proteome</keyword>
<dbReference type="Proteomes" id="UP000594034">
    <property type="component" value="Chromosome"/>
</dbReference>
<dbReference type="FunFam" id="3.30.1360.70:FF:000003">
    <property type="entry name" value="Arginine--tRNA ligase"/>
    <property type="match status" value="1"/>
</dbReference>
<dbReference type="FunFam" id="1.10.730.10:FF:000006">
    <property type="entry name" value="Arginyl-tRNA synthetase 2, mitochondrial"/>
    <property type="match status" value="1"/>
</dbReference>
<dbReference type="PANTHER" id="PTHR11956">
    <property type="entry name" value="ARGINYL-TRNA SYNTHETASE"/>
    <property type="match status" value="1"/>
</dbReference>
<comment type="subunit">
    <text evidence="3 11">Monomer.</text>
</comment>
<dbReference type="Pfam" id="PF03485">
    <property type="entry name" value="Arg_tRNA_synt_N"/>
    <property type="match status" value="1"/>
</dbReference>
<feature type="domain" description="DALR anticodon binding" evidence="13">
    <location>
        <begin position="464"/>
        <end position="581"/>
    </location>
</feature>
<name>A0A5J6X0R2_9GAMM</name>
<evidence type="ECO:0000256" key="11">
    <source>
        <dbReference type="HAMAP-Rule" id="MF_00123"/>
    </source>
</evidence>
<organism evidence="15 16">
    <name type="scientific">Aeromonas simiae</name>
    <dbReference type="NCBI Taxonomy" id="218936"/>
    <lineage>
        <taxon>Bacteria</taxon>
        <taxon>Pseudomonadati</taxon>
        <taxon>Pseudomonadota</taxon>
        <taxon>Gammaproteobacteria</taxon>
        <taxon>Aeromonadales</taxon>
        <taxon>Aeromonadaceae</taxon>
        <taxon>Aeromonas</taxon>
    </lineage>
</organism>
<evidence type="ECO:0000256" key="6">
    <source>
        <dbReference type="ARBA" id="ARBA00022741"/>
    </source>
</evidence>
<protein>
    <recommendedName>
        <fullName evidence="11">Arginine--tRNA ligase</fullName>
        <ecNumber evidence="11">6.1.1.19</ecNumber>
    </recommendedName>
    <alternativeName>
        <fullName evidence="11">Arginyl-tRNA synthetase</fullName>
        <shortName evidence="11">ArgRS</shortName>
    </alternativeName>
</protein>
<comment type="catalytic activity">
    <reaction evidence="10 11">
        <text>tRNA(Arg) + L-arginine + ATP = L-arginyl-tRNA(Arg) + AMP + diphosphate</text>
        <dbReference type="Rhea" id="RHEA:20301"/>
        <dbReference type="Rhea" id="RHEA-COMP:9658"/>
        <dbReference type="Rhea" id="RHEA-COMP:9673"/>
        <dbReference type="ChEBI" id="CHEBI:30616"/>
        <dbReference type="ChEBI" id="CHEBI:32682"/>
        <dbReference type="ChEBI" id="CHEBI:33019"/>
        <dbReference type="ChEBI" id="CHEBI:78442"/>
        <dbReference type="ChEBI" id="CHEBI:78513"/>
        <dbReference type="ChEBI" id="CHEBI:456215"/>
        <dbReference type="EC" id="6.1.1.19"/>
    </reaction>
</comment>
<evidence type="ECO:0000259" key="13">
    <source>
        <dbReference type="SMART" id="SM00836"/>
    </source>
</evidence>
<dbReference type="EC" id="6.1.1.19" evidence="11"/>
<dbReference type="GO" id="GO:0005737">
    <property type="term" value="C:cytoplasm"/>
    <property type="evidence" value="ECO:0007669"/>
    <property type="project" value="UniProtKB-SubCell"/>
</dbReference>
<feature type="domain" description="Arginyl tRNA synthetase N-terminal" evidence="14">
    <location>
        <begin position="3"/>
        <end position="91"/>
    </location>
</feature>
<dbReference type="InterPro" id="IPR014729">
    <property type="entry name" value="Rossmann-like_a/b/a_fold"/>
</dbReference>
<dbReference type="InterPro" id="IPR036695">
    <property type="entry name" value="Arg-tRNA-synth_N_sf"/>
</dbReference>
<dbReference type="FunFam" id="3.40.50.620:FF:000030">
    <property type="entry name" value="Arginine--tRNA ligase"/>
    <property type="match status" value="1"/>
</dbReference>
<dbReference type="SUPFAM" id="SSF47323">
    <property type="entry name" value="Anticodon-binding domain of a subclass of class I aminoacyl-tRNA synthetases"/>
    <property type="match status" value="1"/>
</dbReference>
<dbReference type="SUPFAM" id="SSF55190">
    <property type="entry name" value="Arginyl-tRNA synthetase (ArgRS), N-terminal 'additional' domain"/>
    <property type="match status" value="1"/>
</dbReference>
<accession>A0A5J6X0R2</accession>
<dbReference type="RefSeq" id="WP_193002542.1">
    <property type="nucleotide sequence ID" value="NZ_CP040449.1"/>
</dbReference>